<feature type="transmembrane region" description="Helical" evidence="1">
    <location>
        <begin position="185"/>
        <end position="209"/>
    </location>
</feature>
<comment type="caution">
    <text evidence="3">The sequence shown here is derived from an EMBL/GenBank/DDBJ whole genome shotgun (WGS) entry which is preliminary data.</text>
</comment>
<feature type="transmembrane region" description="Helical" evidence="1">
    <location>
        <begin position="56"/>
        <end position="74"/>
    </location>
</feature>
<evidence type="ECO:0000313" key="4">
    <source>
        <dbReference type="Proteomes" id="UP001597427"/>
    </source>
</evidence>
<dbReference type="EMBL" id="JBHUMO010000043">
    <property type="protein sequence ID" value="MFD2729151.1"/>
    <property type="molecule type" value="Genomic_DNA"/>
</dbReference>
<evidence type="ECO:0000313" key="3">
    <source>
        <dbReference type="EMBL" id="MFD2729151.1"/>
    </source>
</evidence>
<dbReference type="Proteomes" id="UP001597427">
    <property type="component" value="Unassembled WGS sequence"/>
</dbReference>
<reference evidence="4" key="1">
    <citation type="journal article" date="2019" name="Int. J. Syst. Evol. Microbiol.">
        <title>The Global Catalogue of Microorganisms (GCM) 10K type strain sequencing project: providing services to taxonomists for standard genome sequencing and annotation.</title>
        <authorList>
            <consortium name="The Broad Institute Genomics Platform"/>
            <consortium name="The Broad Institute Genome Sequencing Center for Infectious Disease"/>
            <person name="Wu L."/>
            <person name="Ma J."/>
        </authorList>
    </citation>
    <scope>NUCLEOTIDE SEQUENCE [LARGE SCALE GENOMIC DNA]</scope>
    <source>
        <strain evidence="4">TISTR 932</strain>
    </source>
</reference>
<feature type="transmembrane region" description="Helical" evidence="1">
    <location>
        <begin position="150"/>
        <end position="173"/>
    </location>
</feature>
<feature type="transmembrane region" description="Helical" evidence="1">
    <location>
        <begin position="33"/>
        <end position="50"/>
    </location>
</feature>
<dbReference type="CDD" id="cd06259">
    <property type="entry name" value="YdcF-like"/>
    <property type="match status" value="1"/>
</dbReference>
<keyword evidence="4" id="KW-1185">Reference proteome</keyword>
<keyword evidence="1" id="KW-1133">Transmembrane helix</keyword>
<accession>A0ABW5TJ44</accession>
<organism evidence="3 4">
    <name type="scientific">Enterococcus camelliae</name>
    <dbReference type="NCBI Taxonomy" id="453959"/>
    <lineage>
        <taxon>Bacteria</taxon>
        <taxon>Bacillati</taxon>
        <taxon>Bacillota</taxon>
        <taxon>Bacilli</taxon>
        <taxon>Lactobacillales</taxon>
        <taxon>Enterococcaceae</taxon>
        <taxon>Enterococcus</taxon>
    </lineage>
</organism>
<keyword evidence="1" id="KW-0472">Membrane</keyword>
<dbReference type="Gene3D" id="3.40.50.620">
    <property type="entry name" value="HUPs"/>
    <property type="match status" value="1"/>
</dbReference>
<evidence type="ECO:0000256" key="1">
    <source>
        <dbReference type="SAM" id="Phobius"/>
    </source>
</evidence>
<proteinExistence type="predicted"/>
<dbReference type="InterPro" id="IPR003848">
    <property type="entry name" value="DUF218"/>
</dbReference>
<feature type="transmembrane region" description="Helical" evidence="1">
    <location>
        <begin position="6"/>
        <end position="24"/>
    </location>
</feature>
<sequence>MSILPLLLFILYYSLGFAAIFFWRKKKIEPDQLFFQGIWLLVAVVLYTGTLEILKGSFYFLIPLLFFFLFYLIYRKNRARLLNGVLFQFFLVIFGLYLLYNFYLTKDWLIAGLFFAALAVFVLLVAFGLIGLLVFLYWNAIVVLKKETHTIANLLTLILAIFLTVYLIANYFLKSKSPWYIEIPFTFLSIVLVYLLANFVIFLTSTLLYQFYYPKYNQDFIIVLGAGLINGERVTPLLAKRIDRAIQFYQTQRSKTGHPIKLVMSGGQGPDENVPEAVAMKRYACEQGILENDILLEANSTTTYENMCFSKELIENQGIVNPRVLFVSNNYHIFRAGMFAHQAKLPAEGIGCKTAFYYLPNATLREFAAILLMHKRMHLVLLSIVAMYYVLSTLVYLFH</sequence>
<gene>
    <name evidence="3" type="ORF">ACFSR0_06920</name>
</gene>
<dbReference type="InterPro" id="IPR051599">
    <property type="entry name" value="Cell_Envelope_Assoc"/>
</dbReference>
<name>A0ABW5TJ44_9ENTE</name>
<keyword evidence="1" id="KW-0812">Transmembrane</keyword>
<dbReference type="PANTHER" id="PTHR30336:SF18">
    <property type="entry name" value="MEMBRANE PROTEIN"/>
    <property type="match status" value="1"/>
</dbReference>
<feature type="transmembrane region" description="Helical" evidence="1">
    <location>
        <begin position="109"/>
        <end position="138"/>
    </location>
</feature>
<protein>
    <submittedName>
        <fullName evidence="3">ElyC/SanA/YdcF family protein</fullName>
    </submittedName>
</protein>
<feature type="transmembrane region" description="Helical" evidence="1">
    <location>
        <begin position="81"/>
        <end position="103"/>
    </location>
</feature>
<dbReference type="PANTHER" id="PTHR30336">
    <property type="entry name" value="INNER MEMBRANE PROTEIN, PROBABLE PERMEASE"/>
    <property type="match status" value="1"/>
</dbReference>
<feature type="domain" description="DUF218" evidence="2">
    <location>
        <begin position="219"/>
        <end position="362"/>
    </location>
</feature>
<feature type="transmembrane region" description="Helical" evidence="1">
    <location>
        <begin position="379"/>
        <end position="398"/>
    </location>
</feature>
<evidence type="ECO:0000259" key="2">
    <source>
        <dbReference type="Pfam" id="PF02698"/>
    </source>
</evidence>
<dbReference type="Pfam" id="PF02698">
    <property type="entry name" value="DUF218"/>
    <property type="match status" value="1"/>
</dbReference>
<dbReference type="InterPro" id="IPR014729">
    <property type="entry name" value="Rossmann-like_a/b/a_fold"/>
</dbReference>
<dbReference type="RefSeq" id="WP_379981236.1">
    <property type="nucleotide sequence ID" value="NZ_JBHUMO010000043.1"/>
</dbReference>